<keyword evidence="1" id="KW-0812">Transmembrane</keyword>
<dbReference type="OrthoDB" id="9978558at2"/>
<evidence type="ECO:0000256" key="1">
    <source>
        <dbReference type="SAM" id="Phobius"/>
    </source>
</evidence>
<dbReference type="RefSeq" id="WP_147139671.1">
    <property type="nucleotide sequence ID" value="NZ_BAABIJ010000002.1"/>
</dbReference>
<accession>A0A562V3P3</accession>
<evidence type="ECO:0000313" key="3">
    <source>
        <dbReference type="Proteomes" id="UP000321617"/>
    </source>
</evidence>
<feature type="transmembrane region" description="Helical" evidence="1">
    <location>
        <begin position="35"/>
        <end position="55"/>
    </location>
</feature>
<dbReference type="Proteomes" id="UP000321617">
    <property type="component" value="Unassembled WGS sequence"/>
</dbReference>
<feature type="transmembrane region" description="Helical" evidence="1">
    <location>
        <begin position="61"/>
        <end position="84"/>
    </location>
</feature>
<keyword evidence="3" id="KW-1185">Reference proteome</keyword>
<evidence type="ECO:0000313" key="2">
    <source>
        <dbReference type="EMBL" id="TWJ12500.1"/>
    </source>
</evidence>
<keyword evidence="1" id="KW-0472">Membrane</keyword>
<comment type="caution">
    <text evidence="2">The sequence shown here is derived from an EMBL/GenBank/DDBJ whole genome shotgun (WGS) entry which is preliminary data.</text>
</comment>
<organism evidence="2 3">
    <name type="scientific">Stackebrandtia albiflava</name>
    <dbReference type="NCBI Taxonomy" id="406432"/>
    <lineage>
        <taxon>Bacteria</taxon>
        <taxon>Bacillati</taxon>
        <taxon>Actinomycetota</taxon>
        <taxon>Actinomycetes</taxon>
        <taxon>Glycomycetales</taxon>
        <taxon>Glycomycetaceae</taxon>
        <taxon>Stackebrandtia</taxon>
    </lineage>
</organism>
<dbReference type="AlphaFoldDB" id="A0A562V3P3"/>
<keyword evidence="1" id="KW-1133">Transmembrane helix</keyword>
<protein>
    <submittedName>
        <fullName evidence="2">Uncharacterized protein</fullName>
    </submittedName>
</protein>
<sequence>MARNTEPTRSRGRRSVEDPSLDALRRHRGYRLMLIGARMAFVSIGSVMTTVAIFGEPSAQYLWVLRMTVMLPAAGGVLMLYGGYIAHDLFMRQIGALSDLYVGSQEGSRFYGFIAQFWKDFLTYRWKKEGRWGE</sequence>
<reference evidence="2 3" key="1">
    <citation type="journal article" date="2013" name="Stand. Genomic Sci.">
        <title>Genomic Encyclopedia of Type Strains, Phase I: The one thousand microbial genomes (KMG-I) project.</title>
        <authorList>
            <person name="Kyrpides N.C."/>
            <person name="Woyke T."/>
            <person name="Eisen J.A."/>
            <person name="Garrity G."/>
            <person name="Lilburn T.G."/>
            <person name="Beck B.J."/>
            <person name="Whitman W.B."/>
            <person name="Hugenholtz P."/>
            <person name="Klenk H.P."/>
        </authorList>
    </citation>
    <scope>NUCLEOTIDE SEQUENCE [LARGE SCALE GENOMIC DNA]</scope>
    <source>
        <strain evidence="2 3">DSM 45044</strain>
    </source>
</reference>
<gene>
    <name evidence="2" type="ORF">LX16_3258</name>
</gene>
<proteinExistence type="predicted"/>
<dbReference type="EMBL" id="VLLL01000006">
    <property type="protein sequence ID" value="TWJ12500.1"/>
    <property type="molecule type" value="Genomic_DNA"/>
</dbReference>
<name>A0A562V3P3_9ACTN</name>